<dbReference type="EMBL" id="CP147251">
    <property type="protein sequence ID" value="WYJ78482.1"/>
    <property type="molecule type" value="Genomic_DNA"/>
</dbReference>
<accession>A0ABZ2SRU8</accession>
<organism evidence="10 11">
    <name type="scientific">Candidatus Enterococcus lowellii</name>
    <dbReference type="NCBI Taxonomy" id="2230877"/>
    <lineage>
        <taxon>Bacteria</taxon>
        <taxon>Bacillati</taxon>
        <taxon>Bacillota</taxon>
        <taxon>Bacilli</taxon>
        <taxon>Lactobacillales</taxon>
        <taxon>Enterococcaceae</taxon>
        <taxon>Enterococcus</taxon>
    </lineage>
</organism>
<feature type="domain" description="Peptidase M13 C-terminal" evidence="8">
    <location>
        <begin position="441"/>
        <end position="631"/>
    </location>
</feature>
<dbReference type="RefSeq" id="WP_207871596.1">
    <property type="nucleotide sequence ID" value="NZ_CP147251.1"/>
</dbReference>
<dbReference type="PANTHER" id="PTHR11733:SF167">
    <property type="entry name" value="FI17812P1-RELATED"/>
    <property type="match status" value="1"/>
</dbReference>
<dbReference type="PROSITE" id="PS51885">
    <property type="entry name" value="NEPRILYSIN"/>
    <property type="match status" value="1"/>
</dbReference>
<evidence type="ECO:0000256" key="2">
    <source>
        <dbReference type="ARBA" id="ARBA00007357"/>
    </source>
</evidence>
<evidence type="ECO:0000256" key="1">
    <source>
        <dbReference type="ARBA" id="ARBA00001947"/>
    </source>
</evidence>
<evidence type="ECO:0000256" key="6">
    <source>
        <dbReference type="ARBA" id="ARBA00022833"/>
    </source>
</evidence>
<dbReference type="Proteomes" id="UP000664701">
    <property type="component" value="Chromosome"/>
</dbReference>
<dbReference type="InterPro" id="IPR000718">
    <property type="entry name" value="Peptidase_M13"/>
</dbReference>
<proteinExistence type="inferred from homology"/>
<dbReference type="Pfam" id="PF01431">
    <property type="entry name" value="Peptidase_M13"/>
    <property type="match status" value="1"/>
</dbReference>
<dbReference type="SUPFAM" id="SSF55486">
    <property type="entry name" value="Metalloproteases ('zincins'), catalytic domain"/>
    <property type="match status" value="1"/>
</dbReference>
<evidence type="ECO:0000259" key="9">
    <source>
        <dbReference type="Pfam" id="PF05649"/>
    </source>
</evidence>
<evidence type="ECO:0000256" key="3">
    <source>
        <dbReference type="ARBA" id="ARBA00022670"/>
    </source>
</evidence>
<evidence type="ECO:0000313" key="10">
    <source>
        <dbReference type="EMBL" id="WYJ78482.1"/>
    </source>
</evidence>
<evidence type="ECO:0000259" key="8">
    <source>
        <dbReference type="Pfam" id="PF01431"/>
    </source>
</evidence>
<dbReference type="Gene3D" id="3.40.390.10">
    <property type="entry name" value="Collagenase (Catalytic Domain)"/>
    <property type="match status" value="1"/>
</dbReference>
<dbReference type="Pfam" id="PF05649">
    <property type="entry name" value="Peptidase_M13_N"/>
    <property type="match status" value="1"/>
</dbReference>
<reference evidence="10 11" key="1">
    <citation type="submission" date="2021-03" db="EMBL/GenBank/DDBJ databases">
        <authorList>
            <person name="Gilmore M.S."/>
            <person name="Schwartzman J."/>
            <person name="Van Tyne D."/>
            <person name="Martin M."/>
            <person name="Earl A.M."/>
            <person name="Manson A.L."/>
            <person name="Straub T."/>
            <person name="Salamzade R."/>
            <person name="Saavedra J."/>
            <person name="Lebreton F."/>
            <person name="Prichula J."/>
            <person name="Schaufler K."/>
            <person name="Gaca A."/>
            <person name="Sgardioli B."/>
            <person name="Wagenaar J."/>
            <person name="Strong T."/>
        </authorList>
    </citation>
    <scope>NUCLEOTIDE SEQUENCE [LARGE SCALE GENOMIC DNA]</scope>
    <source>
        <strain evidence="10 11">DIV2402</strain>
    </source>
</reference>
<evidence type="ECO:0000313" key="11">
    <source>
        <dbReference type="Proteomes" id="UP000664701"/>
    </source>
</evidence>
<gene>
    <name evidence="10" type="ORF">DOK78_003139</name>
</gene>
<reference evidence="10 11" key="2">
    <citation type="submission" date="2024-03" db="EMBL/GenBank/DDBJ databases">
        <title>The Genome Sequence of Enterococcus sp. DIV2402.</title>
        <authorList>
            <consortium name="The Broad Institute Genomics Platform"/>
            <consortium name="The Broad Institute Microbial Omics Core"/>
            <consortium name="The Broad Institute Genomic Center for Infectious Diseases"/>
            <person name="Earl A."/>
            <person name="Manson A."/>
            <person name="Gilmore M."/>
            <person name="Schwartman J."/>
            <person name="Shea T."/>
            <person name="Abouelleil A."/>
            <person name="Cao P."/>
            <person name="Chapman S."/>
            <person name="Cusick C."/>
            <person name="Young S."/>
            <person name="Neafsey D."/>
            <person name="Nusbaum C."/>
            <person name="Birren B."/>
        </authorList>
    </citation>
    <scope>NUCLEOTIDE SEQUENCE [LARGE SCALE GENOMIC DNA]</scope>
    <source>
        <strain evidence="10 11">DIV2402</strain>
    </source>
</reference>
<feature type="domain" description="Peptidase M13 N-terminal" evidence="9">
    <location>
        <begin position="7"/>
        <end position="384"/>
    </location>
</feature>
<keyword evidence="3" id="KW-0645">Protease</keyword>
<comment type="similarity">
    <text evidence="2">Belongs to the peptidase M13 family.</text>
</comment>
<dbReference type="InterPro" id="IPR018497">
    <property type="entry name" value="Peptidase_M13_C"/>
</dbReference>
<protein>
    <recommendedName>
        <fullName evidence="12">Peptidase M13</fullName>
    </recommendedName>
</protein>
<evidence type="ECO:0000256" key="5">
    <source>
        <dbReference type="ARBA" id="ARBA00022801"/>
    </source>
</evidence>
<dbReference type="InterPro" id="IPR024079">
    <property type="entry name" value="MetalloPept_cat_dom_sf"/>
</dbReference>
<dbReference type="CDD" id="cd08662">
    <property type="entry name" value="M13"/>
    <property type="match status" value="1"/>
</dbReference>
<sequence length="634" mass="71798">MTDLKKQDFYEYVNGDWIKTAVIPADKPATGGFQDLVEGIDQRLINELNQMSQNELAIPENRMQDAVKFYQLARDYDTRNQLADEPIADLLKRIAALSSFEELNHQLSNWIKEGLPLPFYFFVMPDMKNATEHALYLNPTSLILPDKTYYEDGHPKAEKLLQVFFEMSVKLLQKFGRTLPEAETIAEQALAFDKAIAPHVLSAEESADYTKAYNPKKLTEVATYSEQLDFVKVIGELVAVPLEQVIVTEPAYFEALDEIMNEENLPLLKSWMYIQTILAYTSYLSEDLRQLGGTYRRFLSGIDEAMSQEKAAYHLTLGEFGQVIGLYYGQKYFGDQAKQDVQHMVHTMIDVYKERLSTKEWLSPATREKAIVKLNNIGVHVGYPDRIPAVYDLFITQTAEEGGTLVSNVRHFSRLAREARFAKIKQAVDRNEWSMAACTVNAYYSGMMNVIVFPAAILQQPFYSVEQSASANYGGIGAVIAHEISHAFDNNGAKFDEFGNLNNWWSEEDLAHFNQLAEAMIAEFDGLEIAGGKVNGKLTVSENIADAGGLSCALEAAKKEADVSLDDFFTNWAKIWRTKAKEQYQQLLLSVDVHGPAKLRANIQLQNLADFHEFYGIETEDAMYRAPENRVEIW</sequence>
<name>A0ABZ2SRU8_9ENTE</name>
<keyword evidence="5" id="KW-0378">Hydrolase</keyword>
<comment type="cofactor">
    <cofactor evidence="1">
        <name>Zn(2+)</name>
        <dbReference type="ChEBI" id="CHEBI:29105"/>
    </cofactor>
</comment>
<dbReference type="InterPro" id="IPR008753">
    <property type="entry name" value="Peptidase_M13_N"/>
</dbReference>
<keyword evidence="6" id="KW-0862">Zinc</keyword>
<evidence type="ECO:0000256" key="7">
    <source>
        <dbReference type="ARBA" id="ARBA00023049"/>
    </source>
</evidence>
<keyword evidence="11" id="KW-1185">Reference proteome</keyword>
<dbReference type="InterPro" id="IPR042089">
    <property type="entry name" value="Peptidase_M13_dom_2"/>
</dbReference>
<evidence type="ECO:0000256" key="4">
    <source>
        <dbReference type="ARBA" id="ARBA00022723"/>
    </source>
</evidence>
<dbReference type="Gene3D" id="1.10.1380.10">
    <property type="entry name" value="Neutral endopeptidase , domain2"/>
    <property type="match status" value="1"/>
</dbReference>
<dbReference type="PRINTS" id="PR00786">
    <property type="entry name" value="NEPRILYSIN"/>
</dbReference>
<dbReference type="PANTHER" id="PTHR11733">
    <property type="entry name" value="ZINC METALLOPROTEASE FAMILY M13 NEPRILYSIN-RELATED"/>
    <property type="match status" value="1"/>
</dbReference>
<keyword evidence="7" id="KW-0482">Metalloprotease</keyword>
<evidence type="ECO:0008006" key="12">
    <source>
        <dbReference type="Google" id="ProtNLM"/>
    </source>
</evidence>
<keyword evidence="4" id="KW-0479">Metal-binding</keyword>